<dbReference type="RefSeq" id="WP_160800308.1">
    <property type="nucleotide sequence ID" value="NZ_WUUL01000002.1"/>
</dbReference>
<dbReference type="InterPro" id="IPR025363">
    <property type="entry name" value="DUF4267"/>
</dbReference>
<dbReference type="EMBL" id="WUUL01000002">
    <property type="protein sequence ID" value="MXQ52970.1"/>
    <property type="molecule type" value="Genomic_DNA"/>
</dbReference>
<feature type="transmembrane region" description="Helical" evidence="1">
    <location>
        <begin position="12"/>
        <end position="32"/>
    </location>
</feature>
<evidence type="ECO:0000256" key="1">
    <source>
        <dbReference type="SAM" id="Phobius"/>
    </source>
</evidence>
<dbReference type="Proteomes" id="UP000430692">
    <property type="component" value="Unassembled WGS sequence"/>
</dbReference>
<comment type="caution">
    <text evidence="2">The sequence shown here is derived from an EMBL/GenBank/DDBJ whole genome shotgun (WGS) entry which is preliminary data.</text>
</comment>
<reference evidence="2 3" key="1">
    <citation type="submission" date="2019-12" db="EMBL/GenBank/DDBJ databases">
        <title>Whole-genome analyses of novel actinobacteria.</title>
        <authorList>
            <person name="Sahin N."/>
            <person name="Saygin H."/>
        </authorList>
    </citation>
    <scope>NUCLEOTIDE SEQUENCE [LARGE SCALE GENOMIC DNA]</scope>
    <source>
        <strain evidence="2 3">KC615</strain>
    </source>
</reference>
<keyword evidence="1" id="KW-0812">Transmembrane</keyword>
<name>A0A6I4VT23_9BACL</name>
<evidence type="ECO:0000313" key="3">
    <source>
        <dbReference type="Proteomes" id="UP000430692"/>
    </source>
</evidence>
<dbReference type="AlphaFoldDB" id="A0A6I4VT23"/>
<feature type="transmembrane region" description="Helical" evidence="1">
    <location>
        <begin position="109"/>
        <end position="126"/>
    </location>
</feature>
<protein>
    <submittedName>
        <fullName evidence="2">DUF4267 domain-containing protein</fullName>
    </submittedName>
</protein>
<dbReference type="Pfam" id="PF14087">
    <property type="entry name" value="DUF4267"/>
    <property type="match status" value="1"/>
</dbReference>
<gene>
    <name evidence="2" type="ORF">GSM42_04325</name>
</gene>
<keyword evidence="1" id="KW-1133">Transmembrane helix</keyword>
<keyword evidence="3" id="KW-1185">Reference proteome</keyword>
<proteinExistence type="predicted"/>
<evidence type="ECO:0000313" key="2">
    <source>
        <dbReference type="EMBL" id="MXQ52970.1"/>
    </source>
</evidence>
<sequence>MNNTYWGPKSVTFWLVGVVTLLMLYIGVNGFLQPEAAIQGFGLPLQDAADKSIVWIKADRDLFIGVFLLALMVLRMRKASMVFLLSATGMPVVDAILVLQNAADKTPSWIHITTVVYMLIVSWMLYQQEKKANIS</sequence>
<accession>A0A6I4VT23</accession>
<organism evidence="2 3">
    <name type="scientific">Shimazuella alba</name>
    <dbReference type="NCBI Taxonomy" id="2690964"/>
    <lineage>
        <taxon>Bacteria</taxon>
        <taxon>Bacillati</taxon>
        <taxon>Bacillota</taxon>
        <taxon>Bacilli</taxon>
        <taxon>Bacillales</taxon>
        <taxon>Thermoactinomycetaceae</taxon>
        <taxon>Shimazuella</taxon>
    </lineage>
</organism>
<feature type="transmembrane region" description="Helical" evidence="1">
    <location>
        <begin position="81"/>
        <end position="103"/>
    </location>
</feature>
<keyword evidence="1" id="KW-0472">Membrane</keyword>